<dbReference type="InterPro" id="IPR001873">
    <property type="entry name" value="ENaC"/>
</dbReference>
<dbReference type="GO" id="GO:0016020">
    <property type="term" value="C:membrane"/>
    <property type="evidence" value="ECO:0007669"/>
    <property type="project" value="UniProtKB-SubCell"/>
</dbReference>
<evidence type="ECO:0000256" key="1">
    <source>
        <dbReference type="ARBA" id="ARBA00004141"/>
    </source>
</evidence>
<dbReference type="OrthoDB" id="5874059at2759"/>
<evidence type="ECO:0000256" key="7">
    <source>
        <dbReference type="ARBA" id="ARBA00023065"/>
    </source>
</evidence>
<keyword evidence="10 11" id="KW-0407">Ion channel</keyword>
<keyword evidence="6" id="KW-0915">Sodium</keyword>
<comment type="subcellular location">
    <subcellularLocation>
        <location evidence="1">Membrane</location>
        <topology evidence="1">Multi-pass membrane protein</topology>
    </subcellularLocation>
</comment>
<evidence type="ECO:0000256" key="10">
    <source>
        <dbReference type="ARBA" id="ARBA00023303"/>
    </source>
</evidence>
<keyword evidence="5 13" id="KW-1133">Transmembrane helix</keyword>
<evidence type="ECO:0000313" key="15">
    <source>
        <dbReference type="Proteomes" id="UP000699462"/>
    </source>
</evidence>
<dbReference type="Proteomes" id="UP000699462">
    <property type="component" value="Unassembled WGS sequence"/>
</dbReference>
<feature type="transmembrane region" description="Helical" evidence="13">
    <location>
        <begin position="29"/>
        <end position="51"/>
    </location>
</feature>
<keyword evidence="8 13" id="KW-0472">Membrane</keyword>
<feature type="compositionally biased region" description="Polar residues" evidence="12">
    <location>
        <begin position="673"/>
        <end position="686"/>
    </location>
</feature>
<evidence type="ECO:0000256" key="6">
    <source>
        <dbReference type="ARBA" id="ARBA00023053"/>
    </source>
</evidence>
<dbReference type="Gene3D" id="1.10.287.770">
    <property type="entry name" value="YojJ-like"/>
    <property type="match status" value="1"/>
</dbReference>
<evidence type="ECO:0000256" key="4">
    <source>
        <dbReference type="ARBA" id="ARBA00022692"/>
    </source>
</evidence>
<accession>A0A8T0DDA4</accession>
<evidence type="ECO:0000256" key="3">
    <source>
        <dbReference type="ARBA" id="ARBA00022461"/>
    </source>
</evidence>
<evidence type="ECO:0000256" key="5">
    <source>
        <dbReference type="ARBA" id="ARBA00022989"/>
    </source>
</evidence>
<keyword evidence="4 11" id="KW-0812">Transmembrane</keyword>
<feature type="compositionally biased region" description="Polar residues" evidence="12">
    <location>
        <begin position="613"/>
        <end position="625"/>
    </location>
</feature>
<feature type="region of interest" description="Disordered" evidence="12">
    <location>
        <begin position="613"/>
        <end position="632"/>
    </location>
</feature>
<evidence type="ECO:0000256" key="12">
    <source>
        <dbReference type="SAM" id="MobiDB-lite"/>
    </source>
</evidence>
<gene>
    <name evidence="14" type="ORF">P879_05032</name>
</gene>
<dbReference type="Pfam" id="PF00858">
    <property type="entry name" value="ASC"/>
    <property type="match status" value="2"/>
</dbReference>
<evidence type="ECO:0008006" key="16">
    <source>
        <dbReference type="Google" id="ProtNLM"/>
    </source>
</evidence>
<feature type="region of interest" description="Disordered" evidence="12">
    <location>
        <begin position="672"/>
        <end position="692"/>
    </location>
</feature>
<feature type="region of interest" description="Disordered" evidence="12">
    <location>
        <begin position="265"/>
        <end position="288"/>
    </location>
</feature>
<proteinExistence type="inferred from homology"/>
<dbReference type="EMBL" id="JTDF01006090">
    <property type="protein sequence ID" value="KAF8565803.1"/>
    <property type="molecule type" value="Genomic_DNA"/>
</dbReference>
<keyword evidence="2 11" id="KW-0813">Transport</keyword>
<evidence type="ECO:0000256" key="9">
    <source>
        <dbReference type="ARBA" id="ARBA00023201"/>
    </source>
</evidence>
<keyword evidence="3 11" id="KW-0894">Sodium channel</keyword>
<protein>
    <recommendedName>
        <fullName evidence="16">Amiloride-sensitive sodium channel</fullName>
    </recommendedName>
</protein>
<dbReference type="AlphaFoldDB" id="A0A8T0DDA4"/>
<keyword evidence="15" id="KW-1185">Reference proteome</keyword>
<evidence type="ECO:0000256" key="13">
    <source>
        <dbReference type="SAM" id="Phobius"/>
    </source>
</evidence>
<organism evidence="14 15">
    <name type="scientific">Paragonimus westermani</name>
    <dbReference type="NCBI Taxonomy" id="34504"/>
    <lineage>
        <taxon>Eukaryota</taxon>
        <taxon>Metazoa</taxon>
        <taxon>Spiralia</taxon>
        <taxon>Lophotrochozoa</taxon>
        <taxon>Platyhelminthes</taxon>
        <taxon>Trematoda</taxon>
        <taxon>Digenea</taxon>
        <taxon>Plagiorchiida</taxon>
        <taxon>Troglotremata</taxon>
        <taxon>Troglotrematidae</taxon>
        <taxon>Paragonimus</taxon>
    </lineage>
</organism>
<evidence type="ECO:0000256" key="11">
    <source>
        <dbReference type="RuleBase" id="RU000679"/>
    </source>
</evidence>
<reference evidence="14 15" key="1">
    <citation type="submission" date="2019-07" db="EMBL/GenBank/DDBJ databases">
        <title>Annotation for the trematode Paragonimus westermani.</title>
        <authorList>
            <person name="Choi Y.-J."/>
        </authorList>
    </citation>
    <scope>NUCLEOTIDE SEQUENCE [LARGE SCALE GENOMIC DNA]</scope>
    <source>
        <strain evidence="14">180907_Pwestermani</strain>
    </source>
</reference>
<dbReference type="GO" id="GO:0005272">
    <property type="term" value="F:sodium channel activity"/>
    <property type="evidence" value="ECO:0007669"/>
    <property type="project" value="UniProtKB-KW"/>
</dbReference>
<comment type="similarity">
    <text evidence="11">Belongs to the amiloride-sensitive sodium channel (TC 1.A.6) family.</text>
</comment>
<evidence type="ECO:0000256" key="2">
    <source>
        <dbReference type="ARBA" id="ARBA00022448"/>
    </source>
</evidence>
<keyword evidence="7 11" id="KW-0406">Ion transport</keyword>
<comment type="caution">
    <text evidence="14">The sequence shown here is derived from an EMBL/GenBank/DDBJ whole genome shotgun (WGS) entry which is preliminary data.</text>
</comment>
<evidence type="ECO:0000256" key="8">
    <source>
        <dbReference type="ARBA" id="ARBA00023136"/>
    </source>
</evidence>
<sequence>MRNFFSVFSQSSLVPLAKIANAPSRTLRLLWAAFTAAMFMSLCICITLVVIQYCRHQTVFQLDYSGRQIVYDQIPGFTICPQAQEAQRMVRRAIDVKTSEPIPWNDKVLMDQLRHKVRLRSPNHSFHVISHRLPIGELYWNTWNTAMSPIYQMLHNFSVHFRMQPPHLAKGYRLTVMEQVPNGRTFLCTTFELRPRSPTDRWSYLEIEIDQPGTLDNVAPFTIITHERGELPFSAYDRHIHTVLPANTVVSVYFSKSVTARLNTARNPCHEGPDAKSLAGHHAESKPEMLSSDMRYAESLADSTVESEKQFIDPLEPSVSHSDEELDESQWHVDMLDRLHFNMSSISQVPKHRTFLARKRSTKPQIVSLFGTTFLYSREACGWAECCRKVAQVCNCICNINTLVHNTEVCKAGPVCEIAECREKQISYTVCPLPCIMTKFIKHNEIRVSGVELNMSIGLSKLKLIRSEAVQVATEEEIFSLAKLFSEVGGLCSLFIGFSCIFVFELLEALILMHKNNRGDKRTDQVGNTTRKISKSGKDSTVFQNLVVRTEQISNENRESNAKENGRIIENVRVCYLKDHGQLSYEDETSESALHRKQINTPEDTHNLVVTDNPFNTDDNISQNDNDPDKQPKTVHMNFMAIGTCSRPVWEDDVLVFPISLASSDCLPDRTGGSMQAVPNSASRSTKIPAGQKQTRKFNTDHSCVLMLPSNVDGCSMKVSC</sequence>
<name>A0A8T0DDA4_9TREM</name>
<keyword evidence="9 11" id="KW-0739">Sodium transport</keyword>
<evidence type="ECO:0000313" key="14">
    <source>
        <dbReference type="EMBL" id="KAF8565803.1"/>
    </source>
</evidence>